<dbReference type="InterPro" id="IPR029061">
    <property type="entry name" value="THDP-binding"/>
</dbReference>
<dbReference type="PANTHER" id="PTHR23152">
    <property type="entry name" value="2-OXOGLUTARATE DEHYDROGENASE"/>
    <property type="match status" value="1"/>
</dbReference>
<dbReference type="Pfam" id="PF16870">
    <property type="entry name" value="OxoGdeHyase_C"/>
    <property type="match status" value="1"/>
</dbReference>
<evidence type="ECO:0000256" key="5">
    <source>
        <dbReference type="SAM" id="MobiDB-lite"/>
    </source>
</evidence>
<feature type="region of interest" description="Disordered" evidence="5">
    <location>
        <begin position="53"/>
        <end position="74"/>
    </location>
</feature>
<dbReference type="GO" id="GO:0016624">
    <property type="term" value="F:oxidoreductase activity, acting on the aldehyde or oxo group of donors, disulfide as acceptor"/>
    <property type="evidence" value="ECO:0007669"/>
    <property type="project" value="InterPro"/>
</dbReference>
<evidence type="ECO:0000313" key="9">
    <source>
        <dbReference type="Proteomes" id="UP000799118"/>
    </source>
</evidence>
<dbReference type="Gene3D" id="3.40.50.11610">
    <property type="entry name" value="Multifunctional 2-oxoglutarate metabolism enzyme, C-terminal domain"/>
    <property type="match status" value="1"/>
</dbReference>
<evidence type="ECO:0000259" key="6">
    <source>
        <dbReference type="Pfam" id="PF02779"/>
    </source>
</evidence>
<organism evidence="8 9">
    <name type="scientific">Gymnopus androsaceus JB14</name>
    <dbReference type="NCBI Taxonomy" id="1447944"/>
    <lineage>
        <taxon>Eukaryota</taxon>
        <taxon>Fungi</taxon>
        <taxon>Dikarya</taxon>
        <taxon>Basidiomycota</taxon>
        <taxon>Agaricomycotina</taxon>
        <taxon>Agaricomycetes</taxon>
        <taxon>Agaricomycetidae</taxon>
        <taxon>Agaricales</taxon>
        <taxon>Marasmiineae</taxon>
        <taxon>Omphalotaceae</taxon>
        <taxon>Gymnopus</taxon>
    </lineage>
</organism>
<comment type="cofactor">
    <cofactor evidence="1">
        <name>thiamine diphosphate</name>
        <dbReference type="ChEBI" id="CHEBI:58937"/>
    </cofactor>
</comment>
<dbReference type="GO" id="GO:0006091">
    <property type="term" value="P:generation of precursor metabolites and energy"/>
    <property type="evidence" value="ECO:0007669"/>
    <property type="project" value="UniProtKB-ARBA"/>
</dbReference>
<dbReference type="AlphaFoldDB" id="A0A6A4HBS9"/>
<evidence type="ECO:0000259" key="7">
    <source>
        <dbReference type="Pfam" id="PF16870"/>
    </source>
</evidence>
<dbReference type="InterPro" id="IPR031717">
    <property type="entry name" value="ODO-1/KGD_C"/>
</dbReference>
<dbReference type="OrthoDB" id="413077at2759"/>
<sequence length="530" mass="59870">MLIPFIDNEAQLENRHHNAALLHYVDSVRIHGHRAARIDPLDLIPRDSEVAALDPSRYGPKDGNKRYNNGGLQTRSPHLRDIHVGRIAYEYMHSQSKTERLWFSHLESNTMPLAVDKQLKQRIHGLLARSKVFDNFLQLKFPNLKRDSPGYLRDVLERVEKACARGIRKPSKVAEICEGASAEAMAFGIFLLEGNDVLISGQDVGRRTFSQHHAMLVDQMDERTVTVPIRCGRRLADQHIWIGSLSEMAVLGFEYGTSWERSTLLLILEALFGDFFDVAQLVGYEMVEAEWTRNASPSWSQWCLSGTFFVEIGEVPSGMMVLNPSISFPTTPAQYFYPLRRQMSRNYRKPLVVATPKGLLRLSVAASLLADLEPGTSFKPILRDHLENESTSKRIVIISGKIYYDLVRTQRAWASRCRVVCEMGGTGPVPVPGAQKCLGMYTEAALERDVVYLQEEPRNQVALPADFSVWAASPEASWLHGRFLWAHWDVDELKADSKMLKQFEDESGFMKVARVLGLKAVNFEALAKGN</sequence>
<evidence type="ECO:0000256" key="2">
    <source>
        <dbReference type="ARBA" id="ARBA00006936"/>
    </source>
</evidence>
<reference evidence="8" key="1">
    <citation type="journal article" date="2019" name="Environ. Microbiol.">
        <title>Fungal ecological strategies reflected in gene transcription - a case study of two litter decomposers.</title>
        <authorList>
            <person name="Barbi F."/>
            <person name="Kohler A."/>
            <person name="Barry K."/>
            <person name="Baskaran P."/>
            <person name="Daum C."/>
            <person name="Fauchery L."/>
            <person name="Ihrmark K."/>
            <person name="Kuo A."/>
            <person name="LaButti K."/>
            <person name="Lipzen A."/>
            <person name="Morin E."/>
            <person name="Grigoriev I.V."/>
            <person name="Henrissat B."/>
            <person name="Lindahl B."/>
            <person name="Martin F."/>
        </authorList>
    </citation>
    <scope>NUCLEOTIDE SEQUENCE</scope>
    <source>
        <strain evidence="8">JB14</strain>
    </source>
</reference>
<evidence type="ECO:0000256" key="1">
    <source>
        <dbReference type="ARBA" id="ARBA00001964"/>
    </source>
</evidence>
<keyword evidence="4" id="KW-0786">Thiamine pyrophosphate</keyword>
<dbReference type="Proteomes" id="UP000799118">
    <property type="component" value="Unassembled WGS sequence"/>
</dbReference>
<comment type="similarity">
    <text evidence="2">Belongs to the alpha-ketoglutarate dehydrogenase family.</text>
</comment>
<feature type="domain" description="Transketolase-like pyrimidine-binding" evidence="6">
    <location>
        <begin position="181"/>
        <end position="280"/>
    </location>
</feature>
<dbReference type="InterPro" id="IPR011603">
    <property type="entry name" value="2oxoglutarate_DH_E1"/>
</dbReference>
<protein>
    <submittedName>
        <fullName evidence="8">Uncharacterized protein</fullName>
    </submittedName>
</protein>
<name>A0A6A4HBS9_9AGAR</name>
<feature type="domain" description="2-oxoglutarate dehydrogenase E1 component/KDG C-terminal" evidence="7">
    <location>
        <begin position="367"/>
        <end position="460"/>
    </location>
</feature>
<dbReference type="InterPro" id="IPR042179">
    <property type="entry name" value="KGD_C_sf"/>
</dbReference>
<keyword evidence="9" id="KW-1185">Reference proteome</keyword>
<dbReference type="InterPro" id="IPR005475">
    <property type="entry name" value="Transketolase-like_Pyr-bd"/>
</dbReference>
<dbReference type="SUPFAM" id="SSF52518">
    <property type="entry name" value="Thiamin diphosphate-binding fold (THDP-binding)"/>
    <property type="match status" value="1"/>
</dbReference>
<dbReference type="Gene3D" id="3.40.50.12470">
    <property type="match status" value="2"/>
</dbReference>
<dbReference type="Pfam" id="PF02779">
    <property type="entry name" value="Transket_pyr"/>
    <property type="match status" value="1"/>
</dbReference>
<accession>A0A6A4HBS9</accession>
<keyword evidence="3" id="KW-0560">Oxidoreductase</keyword>
<evidence type="ECO:0000256" key="3">
    <source>
        <dbReference type="ARBA" id="ARBA00023002"/>
    </source>
</evidence>
<dbReference type="GO" id="GO:0030976">
    <property type="term" value="F:thiamine pyrophosphate binding"/>
    <property type="evidence" value="ECO:0007669"/>
    <property type="project" value="InterPro"/>
</dbReference>
<dbReference type="EMBL" id="ML769525">
    <property type="protein sequence ID" value="KAE9395769.1"/>
    <property type="molecule type" value="Genomic_DNA"/>
</dbReference>
<evidence type="ECO:0000256" key="4">
    <source>
        <dbReference type="ARBA" id="ARBA00023052"/>
    </source>
</evidence>
<dbReference type="PANTHER" id="PTHR23152:SF4">
    <property type="entry name" value="2-OXOADIPATE DEHYDROGENASE COMPLEX COMPONENT E1"/>
    <property type="match status" value="1"/>
</dbReference>
<dbReference type="Gene3D" id="3.40.50.970">
    <property type="match status" value="1"/>
</dbReference>
<proteinExistence type="inferred from homology"/>
<gene>
    <name evidence="8" type="ORF">BT96DRAFT_997360</name>
</gene>
<evidence type="ECO:0000313" key="8">
    <source>
        <dbReference type="EMBL" id="KAE9395769.1"/>
    </source>
</evidence>
<dbReference type="Gene3D" id="1.10.287.1150">
    <property type="entry name" value="TPP helical domain"/>
    <property type="match status" value="1"/>
</dbReference>